<dbReference type="EC" id="2.4.1.291" evidence="3"/>
<dbReference type="Pfam" id="PF13439">
    <property type="entry name" value="Glyco_transf_4"/>
    <property type="match status" value="1"/>
</dbReference>
<dbReference type="Proteomes" id="UP000317178">
    <property type="component" value="Chromosome"/>
</dbReference>
<dbReference type="CDD" id="cd03811">
    <property type="entry name" value="GT4_GT28_WabH-like"/>
    <property type="match status" value="1"/>
</dbReference>
<dbReference type="AlphaFoldDB" id="A0A518CJF0"/>
<feature type="domain" description="Glycosyltransferase subfamily 4-like N-terminal" evidence="2">
    <location>
        <begin position="17"/>
        <end position="191"/>
    </location>
</feature>
<keyword evidence="3" id="KW-0808">Transferase</keyword>
<name>A0A518CJF0_9PLAN</name>
<feature type="domain" description="Glycosyl transferase family 1" evidence="1">
    <location>
        <begin position="203"/>
        <end position="363"/>
    </location>
</feature>
<reference evidence="3 4" key="1">
    <citation type="submission" date="2019-02" db="EMBL/GenBank/DDBJ databases">
        <title>Deep-cultivation of Planctomycetes and their phenomic and genomic characterization uncovers novel biology.</title>
        <authorList>
            <person name="Wiegand S."/>
            <person name="Jogler M."/>
            <person name="Boedeker C."/>
            <person name="Pinto D."/>
            <person name="Vollmers J."/>
            <person name="Rivas-Marin E."/>
            <person name="Kohn T."/>
            <person name="Peeters S.H."/>
            <person name="Heuer A."/>
            <person name="Rast P."/>
            <person name="Oberbeckmann S."/>
            <person name="Bunk B."/>
            <person name="Jeske O."/>
            <person name="Meyerdierks A."/>
            <person name="Storesund J.E."/>
            <person name="Kallscheuer N."/>
            <person name="Luecker S."/>
            <person name="Lage O.M."/>
            <person name="Pohl T."/>
            <person name="Merkel B.J."/>
            <person name="Hornburger P."/>
            <person name="Mueller R.-W."/>
            <person name="Bruemmer F."/>
            <person name="Labrenz M."/>
            <person name="Spormann A.M."/>
            <person name="Op den Camp H."/>
            <person name="Overmann J."/>
            <person name="Amann R."/>
            <person name="Jetten M.S.M."/>
            <person name="Mascher T."/>
            <person name="Medema M.H."/>
            <person name="Devos D.P."/>
            <person name="Kaster A.-K."/>
            <person name="Ovreas L."/>
            <person name="Rohde M."/>
            <person name="Galperin M.Y."/>
            <person name="Jogler C."/>
        </authorList>
    </citation>
    <scope>NUCLEOTIDE SEQUENCE [LARGE SCALE GENOMIC DNA]</scope>
    <source>
        <strain evidence="3 4">Pla110</strain>
    </source>
</reference>
<dbReference type="SUPFAM" id="SSF53756">
    <property type="entry name" value="UDP-Glycosyltransferase/glycogen phosphorylase"/>
    <property type="match status" value="1"/>
</dbReference>
<accession>A0A518CJF0</accession>
<dbReference type="PANTHER" id="PTHR12526">
    <property type="entry name" value="GLYCOSYLTRANSFERASE"/>
    <property type="match status" value="1"/>
</dbReference>
<proteinExistence type="predicted"/>
<dbReference type="KEGG" id="plon:Pla110_10640"/>
<evidence type="ECO:0000313" key="3">
    <source>
        <dbReference type="EMBL" id="QDU79356.1"/>
    </source>
</evidence>
<dbReference type="EMBL" id="CP036281">
    <property type="protein sequence ID" value="QDU79356.1"/>
    <property type="molecule type" value="Genomic_DNA"/>
</dbReference>
<protein>
    <submittedName>
        <fullName evidence="3">N-acetylgalactosamine-N, N'-diacetylbacillosaminyl-diphospho-undecaprenol 4-alpha-N-acetylgalactosaminyltransferase</fullName>
        <ecNumber evidence="3">2.4.1.291</ecNumber>
    </submittedName>
</protein>
<evidence type="ECO:0000259" key="1">
    <source>
        <dbReference type="Pfam" id="PF00534"/>
    </source>
</evidence>
<evidence type="ECO:0000313" key="4">
    <source>
        <dbReference type="Proteomes" id="UP000317178"/>
    </source>
</evidence>
<dbReference type="InterPro" id="IPR001296">
    <property type="entry name" value="Glyco_trans_1"/>
</dbReference>
<evidence type="ECO:0000259" key="2">
    <source>
        <dbReference type="Pfam" id="PF13439"/>
    </source>
</evidence>
<keyword evidence="4" id="KW-1185">Reference proteome</keyword>
<gene>
    <name evidence="3" type="primary">pglJ_1</name>
    <name evidence="3" type="ORF">Pla110_10640</name>
</gene>
<dbReference type="Pfam" id="PF00534">
    <property type="entry name" value="Glycos_transf_1"/>
    <property type="match status" value="1"/>
</dbReference>
<keyword evidence="3" id="KW-0328">Glycosyltransferase</keyword>
<dbReference type="GO" id="GO:0016757">
    <property type="term" value="F:glycosyltransferase activity"/>
    <property type="evidence" value="ECO:0007669"/>
    <property type="project" value="UniProtKB-KW"/>
</dbReference>
<organism evidence="3 4">
    <name type="scientific">Polystyrenella longa</name>
    <dbReference type="NCBI Taxonomy" id="2528007"/>
    <lineage>
        <taxon>Bacteria</taxon>
        <taxon>Pseudomonadati</taxon>
        <taxon>Planctomycetota</taxon>
        <taxon>Planctomycetia</taxon>
        <taxon>Planctomycetales</taxon>
        <taxon>Planctomycetaceae</taxon>
        <taxon>Polystyrenella</taxon>
    </lineage>
</organism>
<dbReference type="InterPro" id="IPR028098">
    <property type="entry name" value="Glyco_trans_4-like_N"/>
</dbReference>
<dbReference type="RefSeq" id="WP_144993899.1">
    <property type="nucleotide sequence ID" value="NZ_CP036281.1"/>
</dbReference>
<dbReference type="Gene3D" id="3.40.50.2000">
    <property type="entry name" value="Glycogen Phosphorylase B"/>
    <property type="match status" value="2"/>
</dbReference>
<sequence length="389" mass="44790">MPRKIRILFAIGSMGGGGAERQVLQIMKGLDREQFEPVLYLIHHTGELLEEVPTDVPLHVFWERHQGMGLKFPGRIPWTQRRDLIQVMREERIDLVYSRCYLMNLLVSPAATSIGIPHIAAVAVDPEPELKLYRRIRQPWALKWYWRHARRAYQQANVVLTNSNGLRERVLDYFTLSESHVRMIYNLFDVDLIDQRATEPGPSWNGDHFSIVTVARLHAQKGHYYLILAMHWLIYHRGLKQLRLHLVGEGQEEGHLRQLVHRLELDDYVTFAGLKKNPLPMVKQAQLFCLPSLYEGMPNALVEAILCRTPVVSTDCPSGPMEILEEGKWGDLVSPSSYAQLASVIERVVKQDPESNDKLEAARQSMIDRFNHHQGLSQLEDLFRELMAG</sequence>
<dbReference type="OrthoDB" id="9765330at2"/>